<dbReference type="RefSeq" id="WP_379069585.1">
    <property type="nucleotide sequence ID" value="NZ_JBHTIT010000001.1"/>
</dbReference>
<protein>
    <recommendedName>
        <fullName evidence="4">NAD(+) diphosphatase</fullName>
        <ecNumber evidence="4">3.6.1.22</ecNumber>
    </recommendedName>
</protein>
<evidence type="ECO:0000256" key="5">
    <source>
        <dbReference type="ARBA" id="ARBA00022723"/>
    </source>
</evidence>
<sequence length="287" mass="32106">MTEAFSVATQWHGDIPREAFAIIMQGTRVLLRESSLAQEVGDSLADRLPKYSDMLWHIDAEAEWHFMGQFSGVWGDTPVMAWSLSIAPDGFIWIDVRSLLASLTPASYDLLGRSMQVLEWADKHRFCGRCGGPMQAHSRGERARVCAPCGSSIYPRINPCVIAIISRGDELLLAQSTRFTNGMYSALAGFMEVGESAEQTLIREVREEVGVKISNIRYHASQSWPFSSSLMIGFFAEYVGGEIICQEDEIVDAQFFHYEQLPLLPPKGSIARALIDQFITERKTHHA</sequence>
<dbReference type="PANTHER" id="PTHR42904">
    <property type="entry name" value="NUDIX HYDROLASE, NUDC SUBFAMILY"/>
    <property type="match status" value="1"/>
</dbReference>
<gene>
    <name evidence="11" type="primary">nudC</name>
    <name evidence="11" type="ORF">ACFQ0F_04650</name>
</gene>
<keyword evidence="12" id="KW-1185">Reference proteome</keyword>
<evidence type="ECO:0000256" key="2">
    <source>
        <dbReference type="ARBA" id="ARBA00001947"/>
    </source>
</evidence>
<dbReference type="CDD" id="cd03429">
    <property type="entry name" value="NUDIX_NADH_pyrophosphatase_Nudt13"/>
    <property type="match status" value="1"/>
</dbReference>
<evidence type="ECO:0000256" key="1">
    <source>
        <dbReference type="ARBA" id="ARBA00001946"/>
    </source>
</evidence>
<dbReference type="PROSITE" id="PS00893">
    <property type="entry name" value="NUDIX_BOX"/>
    <property type="match status" value="1"/>
</dbReference>
<dbReference type="Proteomes" id="UP001597044">
    <property type="component" value="Unassembled WGS sequence"/>
</dbReference>
<keyword evidence="5" id="KW-0479">Metal-binding</keyword>
<keyword evidence="8" id="KW-0520">NAD</keyword>
<evidence type="ECO:0000256" key="8">
    <source>
        <dbReference type="ARBA" id="ARBA00023027"/>
    </source>
</evidence>
<comment type="catalytic activity">
    <reaction evidence="9">
        <text>a 5'-end NAD(+)-phospho-ribonucleoside in mRNA + H2O = a 5'-end phospho-adenosine-phospho-ribonucleoside in mRNA + beta-nicotinamide D-ribonucleotide + 2 H(+)</text>
        <dbReference type="Rhea" id="RHEA:60876"/>
        <dbReference type="Rhea" id="RHEA-COMP:15698"/>
        <dbReference type="Rhea" id="RHEA-COMP:15719"/>
        <dbReference type="ChEBI" id="CHEBI:14649"/>
        <dbReference type="ChEBI" id="CHEBI:15377"/>
        <dbReference type="ChEBI" id="CHEBI:15378"/>
        <dbReference type="ChEBI" id="CHEBI:144029"/>
        <dbReference type="ChEBI" id="CHEBI:144051"/>
    </reaction>
    <physiologicalReaction direction="left-to-right" evidence="9">
        <dbReference type="Rhea" id="RHEA:60877"/>
    </physiologicalReaction>
</comment>
<dbReference type="Gene3D" id="3.90.79.10">
    <property type="entry name" value="Nucleoside Triphosphate Pyrophosphohydrolase"/>
    <property type="match status" value="1"/>
</dbReference>
<reference evidence="12" key="1">
    <citation type="journal article" date="2019" name="Int. J. Syst. Evol. Microbiol.">
        <title>The Global Catalogue of Microorganisms (GCM) 10K type strain sequencing project: providing services to taxonomists for standard genome sequencing and annotation.</title>
        <authorList>
            <consortium name="The Broad Institute Genomics Platform"/>
            <consortium name="The Broad Institute Genome Sequencing Center for Infectious Disease"/>
            <person name="Wu L."/>
            <person name="Ma J."/>
        </authorList>
    </citation>
    <scope>NUCLEOTIDE SEQUENCE [LARGE SCALE GENOMIC DNA]</scope>
    <source>
        <strain evidence="12">CCUG 63419</strain>
    </source>
</reference>
<evidence type="ECO:0000256" key="4">
    <source>
        <dbReference type="ARBA" id="ARBA00012381"/>
    </source>
</evidence>
<evidence type="ECO:0000256" key="3">
    <source>
        <dbReference type="ARBA" id="ARBA00009595"/>
    </source>
</evidence>
<evidence type="ECO:0000313" key="11">
    <source>
        <dbReference type="EMBL" id="MFD0949685.1"/>
    </source>
</evidence>
<evidence type="ECO:0000259" key="10">
    <source>
        <dbReference type="PROSITE" id="PS51462"/>
    </source>
</evidence>
<dbReference type="InterPro" id="IPR015376">
    <property type="entry name" value="Znr_NADH_PPase"/>
</dbReference>
<accession>A0ABW3HE23</accession>
<evidence type="ECO:0000313" key="12">
    <source>
        <dbReference type="Proteomes" id="UP001597044"/>
    </source>
</evidence>
<comment type="cofactor">
    <cofactor evidence="1">
        <name>Mg(2+)</name>
        <dbReference type="ChEBI" id="CHEBI:18420"/>
    </cofactor>
</comment>
<dbReference type="Pfam" id="PF09297">
    <property type="entry name" value="Zn_ribbon_NUD"/>
    <property type="match status" value="1"/>
</dbReference>
<evidence type="ECO:0000256" key="9">
    <source>
        <dbReference type="ARBA" id="ARBA00023679"/>
    </source>
</evidence>
<dbReference type="NCBIfam" id="NF001299">
    <property type="entry name" value="PRK00241.1"/>
    <property type="match status" value="1"/>
</dbReference>
<proteinExistence type="inferred from homology"/>
<evidence type="ECO:0000256" key="6">
    <source>
        <dbReference type="ARBA" id="ARBA00022801"/>
    </source>
</evidence>
<dbReference type="InterPro" id="IPR000086">
    <property type="entry name" value="NUDIX_hydrolase_dom"/>
</dbReference>
<dbReference type="PANTHER" id="PTHR42904:SF6">
    <property type="entry name" value="NAD-CAPPED RNA HYDROLASE NUDT12"/>
    <property type="match status" value="1"/>
</dbReference>
<dbReference type="InterPro" id="IPR049734">
    <property type="entry name" value="NudC-like_C"/>
</dbReference>
<dbReference type="Pfam" id="PF00293">
    <property type="entry name" value="NUDIX"/>
    <property type="match status" value="1"/>
</dbReference>
<dbReference type="EMBL" id="JBHTIT010000001">
    <property type="protein sequence ID" value="MFD0949685.1"/>
    <property type="molecule type" value="Genomic_DNA"/>
</dbReference>
<feature type="domain" description="Nudix hydrolase" evidence="10">
    <location>
        <begin position="155"/>
        <end position="278"/>
    </location>
</feature>
<dbReference type="InterPro" id="IPR015797">
    <property type="entry name" value="NUDIX_hydrolase-like_dom_sf"/>
</dbReference>
<dbReference type="SUPFAM" id="SSF55811">
    <property type="entry name" value="Nudix"/>
    <property type="match status" value="1"/>
</dbReference>
<dbReference type="InterPro" id="IPR050241">
    <property type="entry name" value="NAD-cap_RNA_hydrolase_NudC"/>
</dbReference>
<keyword evidence="7" id="KW-0460">Magnesium</keyword>
<keyword evidence="6 11" id="KW-0378">Hydrolase</keyword>
<comment type="cofactor">
    <cofactor evidence="2">
        <name>Zn(2+)</name>
        <dbReference type="ChEBI" id="CHEBI:29105"/>
    </cofactor>
</comment>
<dbReference type="PROSITE" id="PS51462">
    <property type="entry name" value="NUDIX"/>
    <property type="match status" value="1"/>
</dbReference>
<dbReference type="GO" id="GO:0016787">
    <property type="term" value="F:hydrolase activity"/>
    <property type="evidence" value="ECO:0007669"/>
    <property type="project" value="UniProtKB-KW"/>
</dbReference>
<comment type="similarity">
    <text evidence="3">Belongs to the Nudix hydrolase family. NudC subfamily.</text>
</comment>
<dbReference type="Gene3D" id="3.90.79.20">
    <property type="match status" value="1"/>
</dbReference>
<name>A0ABW3HE23_9GAMM</name>
<organism evidence="11 12">
    <name type="scientific">Paraperlucidibaca wandonensis</name>
    <dbReference type="NCBI Taxonomy" id="1268273"/>
    <lineage>
        <taxon>Bacteria</taxon>
        <taxon>Pseudomonadati</taxon>
        <taxon>Pseudomonadota</taxon>
        <taxon>Gammaproteobacteria</taxon>
        <taxon>Moraxellales</taxon>
        <taxon>Moraxellaceae</taxon>
        <taxon>Paraperlucidibaca</taxon>
    </lineage>
</organism>
<dbReference type="InterPro" id="IPR020084">
    <property type="entry name" value="NUDIX_hydrolase_CS"/>
</dbReference>
<evidence type="ECO:0000256" key="7">
    <source>
        <dbReference type="ARBA" id="ARBA00022842"/>
    </source>
</evidence>
<comment type="caution">
    <text evidence="11">The sequence shown here is derived from an EMBL/GenBank/DDBJ whole genome shotgun (WGS) entry which is preliminary data.</text>
</comment>
<dbReference type="EC" id="3.6.1.22" evidence="4"/>